<dbReference type="PROSITE" id="PS51208">
    <property type="entry name" value="AUTOTRANSPORTER"/>
    <property type="match status" value="1"/>
</dbReference>
<dbReference type="EMBL" id="JAAGRN010000012">
    <property type="protein sequence ID" value="NDY84428.1"/>
    <property type="molecule type" value="Genomic_DNA"/>
</dbReference>
<comment type="caution">
    <text evidence="3">The sequence shown here is derived from an EMBL/GenBank/DDBJ whole genome shotgun (WGS) entry which is preliminary data.</text>
</comment>
<sequence length="655" mass="66892">MLGAGESSSQRFSVTNNNGWITSAAKSKSTLSGGFTGAGALTFNGTGKTVLVGASSHTGGTTVSQGALELQNGSLGSGSVTVATGAELRGSGTIDGEVQVFGLLKPGNSPGYLAMNSSVTMNSGSTFQQDIAGTIQASQLTPIGATGYYSFMNITNGQFIINSGSILKPMLQNLFSTDESGYGSTPYTPKLGDQFRIITAAGGINGRFSSLVQPDGLASGTQFVSFYNMNSSNSLDLAVVPSSYKTTISSASGNRNAQSVGWVLDQITQANTSGTSTSIQDKLLYSISNQTSGSGIASYAQSLAGEVYAAAVATIAQTTQRVQQAVLTRLGDTMGLGLPNSMTNAAGNTALMNTTNTALNGGVASSAVSTNPNVNPANESFSNGNVWGELAYQKGNRASDSYSGGWNSNLYQLVFGSDFIKANGLTVGGGFALSSTTLNPTYGSGTIQQGSLFAYGKMPVKEYVVDAMASFGLNSSNLSRGDITNLSGGFSNKSINGNDALISLGLSRPIDLDTNLRVTPFARVIWQMVTQSSVNEGDVASALSVNSYTGNGVRGVIGAAVGSKTNNPMTEKYTYRAYVGVGADSSGLLNPTMNASLAGLSTSITTPNAGAAFVQAGLYGTAKIADNAYAYAGLSGEARSGQTLGAVNVGVKIQF</sequence>
<reference evidence="3" key="1">
    <citation type="submission" date="2020-02" db="EMBL/GenBank/DDBJ databases">
        <authorList>
            <person name="Chen W.-M."/>
        </authorList>
    </citation>
    <scope>NUCLEOTIDE SEQUENCE</scope>
    <source>
        <strain evidence="3">NBD-18</strain>
    </source>
</reference>
<protein>
    <submittedName>
        <fullName evidence="3">Autotransporter domain-containing protein</fullName>
    </submittedName>
</protein>
<dbReference type="SUPFAM" id="SSF103515">
    <property type="entry name" value="Autotransporter"/>
    <property type="match status" value="1"/>
</dbReference>
<organism evidence="3">
    <name type="scientific">Sheuella amnicola</name>
    <dbReference type="NCBI Taxonomy" id="2707330"/>
    <lineage>
        <taxon>Bacteria</taxon>
        <taxon>Pseudomonadati</taxon>
        <taxon>Pseudomonadota</taxon>
        <taxon>Betaproteobacteria</taxon>
        <taxon>Burkholderiales</taxon>
        <taxon>Alcaligenaceae</taxon>
        <taxon>Sheuella</taxon>
    </lineage>
</organism>
<dbReference type="InterPro" id="IPR005546">
    <property type="entry name" value="Autotransporte_beta"/>
</dbReference>
<feature type="domain" description="Autotransporter" evidence="2">
    <location>
        <begin position="379"/>
        <end position="655"/>
    </location>
</feature>
<name>A0A6B2R2X7_9BURK</name>
<dbReference type="InterPro" id="IPR011050">
    <property type="entry name" value="Pectin_lyase_fold/virulence"/>
</dbReference>
<dbReference type="Pfam" id="PF03797">
    <property type="entry name" value="Autotransporter"/>
    <property type="match status" value="1"/>
</dbReference>
<proteinExistence type="predicted"/>
<evidence type="ECO:0000313" key="3">
    <source>
        <dbReference type="EMBL" id="NDY84428.1"/>
    </source>
</evidence>
<dbReference type="NCBIfam" id="TIGR02601">
    <property type="entry name" value="autotrns_rpt"/>
    <property type="match status" value="1"/>
</dbReference>
<evidence type="ECO:0000256" key="1">
    <source>
        <dbReference type="ARBA" id="ARBA00022729"/>
    </source>
</evidence>
<gene>
    <name evidence="3" type="ORF">G3I67_14440</name>
</gene>
<evidence type="ECO:0000259" key="2">
    <source>
        <dbReference type="PROSITE" id="PS51208"/>
    </source>
</evidence>
<dbReference type="SMART" id="SM00869">
    <property type="entry name" value="Autotransporter"/>
    <property type="match status" value="1"/>
</dbReference>
<dbReference type="Gene3D" id="2.40.128.130">
    <property type="entry name" value="Autotransporter beta-domain"/>
    <property type="match status" value="1"/>
</dbReference>
<accession>A0A6B2R2X7</accession>
<dbReference type="InterPro" id="IPR036709">
    <property type="entry name" value="Autotransporte_beta_dom_sf"/>
</dbReference>
<dbReference type="SUPFAM" id="SSF51126">
    <property type="entry name" value="Pectin lyase-like"/>
    <property type="match status" value="1"/>
</dbReference>
<dbReference type="RefSeq" id="WP_163656244.1">
    <property type="nucleotide sequence ID" value="NZ_JAAGRN010000012.1"/>
</dbReference>
<dbReference type="AlphaFoldDB" id="A0A6B2R2X7"/>
<dbReference type="InterPro" id="IPR013425">
    <property type="entry name" value="Autotrns_rpt"/>
</dbReference>
<keyword evidence="1" id="KW-0732">Signal</keyword>